<organism evidence="1 2">
    <name type="scientific">Zarea fungicola</name>
    <dbReference type="NCBI Taxonomy" id="93591"/>
    <lineage>
        <taxon>Eukaryota</taxon>
        <taxon>Fungi</taxon>
        <taxon>Dikarya</taxon>
        <taxon>Ascomycota</taxon>
        <taxon>Pezizomycotina</taxon>
        <taxon>Sordariomycetes</taxon>
        <taxon>Hypocreomycetidae</taxon>
        <taxon>Hypocreales</taxon>
        <taxon>Cordycipitaceae</taxon>
        <taxon>Zarea</taxon>
    </lineage>
</organism>
<comment type="caution">
    <text evidence="1">The sequence shown here is derived from an EMBL/GenBank/DDBJ whole genome shotgun (WGS) entry which is preliminary data.</text>
</comment>
<sequence length="473" mass="52495">MIIPFILSVIAGGLFVFLVRYGLQFLAYLGSGLLSANPTKYKPAAKPEDEHIQILVLGDIGRSPRMQYHAISIAKSGKKVDIVGFKETARHPELIGNPNATLYPLESLPEWLAWGNLPFFLQIPCKLVHQFWTLFTTLMYTVPPAQWIIIQNPPSIPTFHVTLFVAWIRGSKVIIDWHNYGHTILAQKGRLYTPLVAMYRWYEKFFARRLGTANLAVTDAMTKELQSDKFKLKTPIYTLHDRPATIFQPITTRKAREEVLTRIPETTAQAQDILDGNVRLIVSSTSWTADEDFGILLKALMAYAAPREVDDEGEPASPILAIITGKGPQKAAYLEKIKELTDDGKLPGIKVVTAWLSNRDYAQLLASADLGISLHKSSSGVDLPMKVVDMFGAGLPVAAYSKFESFGELVKEGVNGCGFVTPVELNTVLRRLLSSDGAKELANLKKGAIAEGSLRWDEEWHRVVAPIVGLNKD</sequence>
<dbReference type="EMBL" id="JANJQO010001116">
    <property type="protein sequence ID" value="KAJ2972602.1"/>
    <property type="molecule type" value="Genomic_DNA"/>
</dbReference>
<name>A0ACC1N124_9HYPO</name>
<evidence type="ECO:0000313" key="1">
    <source>
        <dbReference type="EMBL" id="KAJ2972602.1"/>
    </source>
</evidence>
<keyword evidence="2" id="KW-1185">Reference proteome</keyword>
<dbReference type="Proteomes" id="UP001143910">
    <property type="component" value="Unassembled WGS sequence"/>
</dbReference>
<reference evidence="1" key="1">
    <citation type="submission" date="2022-08" db="EMBL/GenBank/DDBJ databases">
        <title>Genome Sequence of Lecanicillium fungicola.</title>
        <authorList>
            <person name="Buettner E."/>
        </authorList>
    </citation>
    <scope>NUCLEOTIDE SEQUENCE</scope>
    <source>
        <strain evidence="1">Babe33</strain>
    </source>
</reference>
<gene>
    <name evidence="1" type="ORF">NQ176_g7064</name>
</gene>
<proteinExistence type="predicted"/>
<protein>
    <submittedName>
        <fullName evidence="1">Uncharacterized protein</fullName>
    </submittedName>
</protein>
<accession>A0ACC1N124</accession>
<evidence type="ECO:0000313" key="2">
    <source>
        <dbReference type="Proteomes" id="UP001143910"/>
    </source>
</evidence>